<name>A0A6A4PU62_LUPAL</name>
<dbReference type="Proteomes" id="UP000447434">
    <property type="component" value="Chromosome 10"/>
</dbReference>
<reference evidence="2" key="1">
    <citation type="journal article" date="2020" name="Nat. Commun.">
        <title>Genome sequence of the cluster root forming white lupin.</title>
        <authorList>
            <person name="Hufnagel B."/>
            <person name="Marques A."/>
            <person name="Soriano A."/>
            <person name="Marques L."/>
            <person name="Divol F."/>
            <person name="Doumas P."/>
            <person name="Sallet E."/>
            <person name="Mancinotti D."/>
            <person name="Carrere S."/>
            <person name="Marande W."/>
            <person name="Arribat S."/>
            <person name="Keller J."/>
            <person name="Huneau C."/>
            <person name="Blein T."/>
            <person name="Aime D."/>
            <person name="Laguerre M."/>
            <person name="Taylor J."/>
            <person name="Schubert V."/>
            <person name="Nelson M."/>
            <person name="Geu-Flores F."/>
            <person name="Crespi M."/>
            <person name="Gallardo-Guerrero K."/>
            <person name="Delaux P.-M."/>
            <person name="Salse J."/>
            <person name="Berges H."/>
            <person name="Guyot R."/>
            <person name="Gouzy J."/>
            <person name="Peret B."/>
        </authorList>
    </citation>
    <scope>NUCLEOTIDE SEQUENCE [LARGE SCALE GENOMIC DNA]</scope>
    <source>
        <strain evidence="2">cv. Amiga</strain>
    </source>
</reference>
<sequence>MLVHFVRVDMTRNFPLLLWLALFTVIHVFNKTFPCPTISFQVHQLQ</sequence>
<gene>
    <name evidence="1" type="ORF">Lalb_Chr10g0092701</name>
</gene>
<dbReference type="AlphaFoldDB" id="A0A6A4PU62"/>
<accession>A0A6A4PU62</accession>
<comment type="caution">
    <text evidence="1">The sequence shown here is derived from an EMBL/GenBank/DDBJ whole genome shotgun (WGS) entry which is preliminary data.</text>
</comment>
<organism evidence="1 2">
    <name type="scientific">Lupinus albus</name>
    <name type="common">White lupine</name>
    <name type="synonym">Lupinus termis</name>
    <dbReference type="NCBI Taxonomy" id="3870"/>
    <lineage>
        <taxon>Eukaryota</taxon>
        <taxon>Viridiplantae</taxon>
        <taxon>Streptophyta</taxon>
        <taxon>Embryophyta</taxon>
        <taxon>Tracheophyta</taxon>
        <taxon>Spermatophyta</taxon>
        <taxon>Magnoliopsida</taxon>
        <taxon>eudicotyledons</taxon>
        <taxon>Gunneridae</taxon>
        <taxon>Pentapetalae</taxon>
        <taxon>rosids</taxon>
        <taxon>fabids</taxon>
        <taxon>Fabales</taxon>
        <taxon>Fabaceae</taxon>
        <taxon>Papilionoideae</taxon>
        <taxon>50 kb inversion clade</taxon>
        <taxon>genistoids sensu lato</taxon>
        <taxon>core genistoids</taxon>
        <taxon>Genisteae</taxon>
        <taxon>Lupinus</taxon>
    </lineage>
</organism>
<proteinExistence type="predicted"/>
<keyword evidence="2" id="KW-1185">Reference proteome</keyword>
<evidence type="ECO:0000313" key="1">
    <source>
        <dbReference type="EMBL" id="KAE9605020.1"/>
    </source>
</evidence>
<evidence type="ECO:0000313" key="2">
    <source>
        <dbReference type="Proteomes" id="UP000447434"/>
    </source>
</evidence>
<protein>
    <submittedName>
        <fullName evidence="1">Uncharacterized protein</fullName>
    </submittedName>
</protein>
<dbReference type="EMBL" id="WOCE01000010">
    <property type="protein sequence ID" value="KAE9605020.1"/>
    <property type="molecule type" value="Genomic_DNA"/>
</dbReference>